<feature type="region of interest" description="Disordered" evidence="1">
    <location>
        <begin position="42"/>
        <end position="96"/>
    </location>
</feature>
<evidence type="ECO:0000313" key="4">
    <source>
        <dbReference type="EMBL" id="SEU41719.1"/>
    </source>
</evidence>
<evidence type="ECO:0000256" key="1">
    <source>
        <dbReference type="SAM" id="MobiDB-lite"/>
    </source>
</evidence>
<keyword evidence="3" id="KW-0732">Signal</keyword>
<evidence type="ECO:0008006" key="6">
    <source>
        <dbReference type="Google" id="ProtNLM"/>
    </source>
</evidence>
<feature type="chain" id="PRO_5045542060" description="Lipoprotein" evidence="3">
    <location>
        <begin position="26"/>
        <end position="269"/>
    </location>
</feature>
<feature type="transmembrane region" description="Helical" evidence="2">
    <location>
        <begin position="203"/>
        <end position="225"/>
    </location>
</feature>
<name>A0ABY1CXK8_MYXFU</name>
<sequence>MSRHLVLSSIWLLVGAGLMPSESHAGPASLDTDVPLRASIHASRPVRAHSTRERAAWTHAAPLASADDTPAPGMKSITTPPPLGASSTYQPTRPEDAPLSTGAWVAHGGLALLPLTGIWGATRVGGDTRIGATSAQTATGMLGGYLPSRLLFFRPATPGSGRWMDLEVAAVGGGLLFTPPLAALGTWGMGELAFGRSEDRADAWLGALAGAAAGTLLAAAVDGLLTKLSEPSTRLQAVRQLIALAFVGSGATLGYQWAGGGPRSHQPTR</sequence>
<dbReference type="EMBL" id="FOIB01000017">
    <property type="protein sequence ID" value="SEU41719.1"/>
    <property type="molecule type" value="Genomic_DNA"/>
</dbReference>
<gene>
    <name evidence="4" type="ORF">SAMN05443572_11761</name>
</gene>
<evidence type="ECO:0000256" key="2">
    <source>
        <dbReference type="SAM" id="Phobius"/>
    </source>
</evidence>
<proteinExistence type="predicted"/>
<keyword evidence="5" id="KW-1185">Reference proteome</keyword>
<dbReference type="Proteomes" id="UP000183760">
    <property type="component" value="Unassembled WGS sequence"/>
</dbReference>
<evidence type="ECO:0000313" key="5">
    <source>
        <dbReference type="Proteomes" id="UP000183760"/>
    </source>
</evidence>
<reference evidence="4 5" key="1">
    <citation type="submission" date="2016-10" db="EMBL/GenBank/DDBJ databases">
        <authorList>
            <person name="Varghese N."/>
            <person name="Submissions S."/>
        </authorList>
    </citation>
    <scope>NUCLEOTIDE SEQUENCE [LARGE SCALE GENOMIC DNA]</scope>
    <source>
        <strain evidence="4 5">DSM 16525</strain>
    </source>
</reference>
<evidence type="ECO:0000256" key="3">
    <source>
        <dbReference type="SAM" id="SignalP"/>
    </source>
</evidence>
<keyword evidence="2" id="KW-0812">Transmembrane</keyword>
<keyword evidence="2" id="KW-0472">Membrane</keyword>
<dbReference type="RefSeq" id="WP_074959259.1">
    <property type="nucleotide sequence ID" value="NZ_BJXR01000078.1"/>
</dbReference>
<accession>A0ABY1CXK8</accession>
<comment type="caution">
    <text evidence="4">The sequence shown here is derived from an EMBL/GenBank/DDBJ whole genome shotgun (WGS) entry which is preliminary data.</text>
</comment>
<keyword evidence="2" id="KW-1133">Transmembrane helix</keyword>
<protein>
    <recommendedName>
        <fullName evidence="6">Lipoprotein</fullName>
    </recommendedName>
</protein>
<feature type="transmembrane region" description="Helical" evidence="2">
    <location>
        <begin position="237"/>
        <end position="258"/>
    </location>
</feature>
<organism evidence="4 5">
    <name type="scientific">Myxococcus fulvus</name>
    <dbReference type="NCBI Taxonomy" id="33"/>
    <lineage>
        <taxon>Bacteria</taxon>
        <taxon>Pseudomonadati</taxon>
        <taxon>Myxococcota</taxon>
        <taxon>Myxococcia</taxon>
        <taxon>Myxococcales</taxon>
        <taxon>Cystobacterineae</taxon>
        <taxon>Myxococcaceae</taxon>
        <taxon>Myxococcus</taxon>
    </lineage>
</organism>
<feature type="signal peptide" evidence="3">
    <location>
        <begin position="1"/>
        <end position="25"/>
    </location>
</feature>